<evidence type="ECO:0000256" key="6">
    <source>
        <dbReference type="ARBA" id="ARBA00022917"/>
    </source>
</evidence>
<feature type="compositionally biased region" description="Acidic residues" evidence="12">
    <location>
        <begin position="455"/>
        <end position="465"/>
    </location>
</feature>
<dbReference type="CDD" id="cd11558">
    <property type="entry name" value="W2_eIF2B_epsilon"/>
    <property type="match status" value="1"/>
</dbReference>
<dbReference type="InterPro" id="IPR035543">
    <property type="entry name" value="eIF-2B_epsilon_N"/>
</dbReference>
<dbReference type="Gene3D" id="3.90.550.10">
    <property type="entry name" value="Spore Coat Polysaccharide Biosynthesis Protein SpsA, Chain A"/>
    <property type="match status" value="1"/>
</dbReference>
<dbReference type="InterPro" id="IPR003307">
    <property type="entry name" value="W2_domain"/>
</dbReference>
<evidence type="ECO:0000256" key="3">
    <source>
        <dbReference type="ARBA" id="ARBA00018601"/>
    </source>
</evidence>
<evidence type="ECO:0000256" key="1">
    <source>
        <dbReference type="ARBA" id="ARBA00004514"/>
    </source>
</evidence>
<keyword evidence="4" id="KW-0963">Cytoplasm</keyword>
<dbReference type="GO" id="GO:0005851">
    <property type="term" value="C:eukaryotic translation initiation factor 2B complex"/>
    <property type="evidence" value="ECO:0007669"/>
    <property type="project" value="TreeGrafter"/>
</dbReference>
<dbReference type="InterPro" id="IPR029044">
    <property type="entry name" value="Nucleotide-diphossugar_trans"/>
</dbReference>
<evidence type="ECO:0000256" key="5">
    <source>
        <dbReference type="ARBA" id="ARBA00022540"/>
    </source>
</evidence>
<dbReference type="InterPro" id="IPR016024">
    <property type="entry name" value="ARM-type_fold"/>
</dbReference>
<evidence type="ECO:0000313" key="14">
    <source>
        <dbReference type="EMBL" id="KAF2671019.1"/>
    </source>
</evidence>
<dbReference type="Proteomes" id="UP000799302">
    <property type="component" value="Unassembled WGS sequence"/>
</dbReference>
<dbReference type="PANTHER" id="PTHR45887">
    <property type="entry name" value="TRANSLATION INITIATION FACTOR EIF-2B SUBUNIT EPSILON"/>
    <property type="match status" value="1"/>
</dbReference>
<evidence type="ECO:0000256" key="11">
    <source>
        <dbReference type="ARBA" id="ARBA00046432"/>
    </source>
</evidence>
<evidence type="ECO:0000313" key="15">
    <source>
        <dbReference type="Proteomes" id="UP000799302"/>
    </source>
</evidence>
<evidence type="ECO:0000256" key="10">
    <source>
        <dbReference type="ARBA" id="ARBA00044345"/>
    </source>
</evidence>
<dbReference type="Gene3D" id="2.160.10.10">
    <property type="entry name" value="Hexapeptide repeat proteins"/>
    <property type="match status" value="1"/>
</dbReference>
<dbReference type="GO" id="GO:0005085">
    <property type="term" value="F:guanyl-nucleotide exchange factor activity"/>
    <property type="evidence" value="ECO:0007669"/>
    <property type="project" value="InterPro"/>
</dbReference>
<dbReference type="SUPFAM" id="SSF53448">
    <property type="entry name" value="Nucleotide-diphospho-sugar transferases"/>
    <property type="match status" value="1"/>
</dbReference>
<evidence type="ECO:0000259" key="13">
    <source>
        <dbReference type="PROSITE" id="PS51363"/>
    </source>
</evidence>
<dbReference type="InterPro" id="IPR005835">
    <property type="entry name" value="NTP_transferase_dom"/>
</dbReference>
<dbReference type="AlphaFoldDB" id="A0A6A6UFG4"/>
<dbReference type="InterPro" id="IPR056764">
    <property type="entry name" value="LbH_EIF2B3/5"/>
</dbReference>
<evidence type="ECO:0000256" key="9">
    <source>
        <dbReference type="ARBA" id="ARBA00044144"/>
    </source>
</evidence>
<dbReference type="GO" id="GO:0016740">
    <property type="term" value="F:transferase activity"/>
    <property type="evidence" value="ECO:0007669"/>
    <property type="project" value="UniProtKB-KW"/>
</dbReference>
<organism evidence="14 15">
    <name type="scientific">Microthyrium microscopicum</name>
    <dbReference type="NCBI Taxonomy" id="703497"/>
    <lineage>
        <taxon>Eukaryota</taxon>
        <taxon>Fungi</taxon>
        <taxon>Dikarya</taxon>
        <taxon>Ascomycota</taxon>
        <taxon>Pezizomycotina</taxon>
        <taxon>Dothideomycetes</taxon>
        <taxon>Dothideomycetes incertae sedis</taxon>
        <taxon>Microthyriales</taxon>
        <taxon>Microthyriaceae</taxon>
        <taxon>Microthyrium</taxon>
    </lineage>
</organism>
<evidence type="ECO:0000256" key="2">
    <source>
        <dbReference type="ARBA" id="ARBA00007878"/>
    </source>
</evidence>
<dbReference type="GO" id="GO:0031369">
    <property type="term" value="F:translation initiation factor binding"/>
    <property type="evidence" value="ECO:0007669"/>
    <property type="project" value="InterPro"/>
</dbReference>
<comment type="subunit">
    <text evidence="11">Component of the translation initiation factor 2B (eIF2B) complex which is a heterodecamer of two sets of five different subunits: alpha, beta, gamma, delta and epsilon. Subunits alpha, beta and delta comprise a regulatory subcomplex and subunits epsilon and gamma comprise a catalytic subcomplex. Within the complex, the hexameric regulatory complex resides at the center, with the two heterodimeric catalytic subcomplexes bound on opposite sides.</text>
</comment>
<feature type="domain" description="W2" evidence="13">
    <location>
        <begin position="526"/>
        <end position="701"/>
    </location>
</feature>
<dbReference type="Gene3D" id="1.25.40.180">
    <property type="match status" value="1"/>
</dbReference>
<dbReference type="InterPro" id="IPR044123">
    <property type="entry name" value="W2_eIF2B_epsilon"/>
</dbReference>
<dbReference type="InterPro" id="IPR051956">
    <property type="entry name" value="eIF2B_epsilon"/>
</dbReference>
<dbReference type="EMBL" id="MU004233">
    <property type="protein sequence ID" value="KAF2671019.1"/>
    <property type="molecule type" value="Genomic_DNA"/>
</dbReference>
<dbReference type="InterPro" id="IPR011004">
    <property type="entry name" value="Trimer_LpxA-like_sf"/>
</dbReference>
<dbReference type="PANTHER" id="PTHR45887:SF1">
    <property type="entry name" value="TRANSLATION INITIATION FACTOR EIF-2B SUBUNIT EPSILON"/>
    <property type="match status" value="1"/>
</dbReference>
<name>A0A6A6UFG4_9PEZI</name>
<dbReference type="PROSITE" id="PS51363">
    <property type="entry name" value="W2"/>
    <property type="match status" value="1"/>
</dbReference>
<feature type="region of interest" description="Disordered" evidence="12">
    <location>
        <begin position="430"/>
        <end position="466"/>
    </location>
</feature>
<feature type="region of interest" description="Disordered" evidence="12">
    <location>
        <begin position="484"/>
        <end position="512"/>
    </location>
</feature>
<evidence type="ECO:0000256" key="8">
    <source>
        <dbReference type="ARBA" id="ARBA00031190"/>
    </source>
</evidence>
<reference evidence="14" key="1">
    <citation type="journal article" date="2020" name="Stud. Mycol.">
        <title>101 Dothideomycetes genomes: a test case for predicting lifestyles and emergence of pathogens.</title>
        <authorList>
            <person name="Haridas S."/>
            <person name="Albert R."/>
            <person name="Binder M."/>
            <person name="Bloem J."/>
            <person name="Labutti K."/>
            <person name="Salamov A."/>
            <person name="Andreopoulos B."/>
            <person name="Baker S."/>
            <person name="Barry K."/>
            <person name="Bills G."/>
            <person name="Bluhm B."/>
            <person name="Cannon C."/>
            <person name="Castanera R."/>
            <person name="Culley D."/>
            <person name="Daum C."/>
            <person name="Ezra D."/>
            <person name="Gonzalez J."/>
            <person name="Henrissat B."/>
            <person name="Kuo A."/>
            <person name="Liang C."/>
            <person name="Lipzen A."/>
            <person name="Lutzoni F."/>
            <person name="Magnuson J."/>
            <person name="Mondo S."/>
            <person name="Nolan M."/>
            <person name="Ohm R."/>
            <person name="Pangilinan J."/>
            <person name="Park H.-J."/>
            <person name="Ramirez L."/>
            <person name="Alfaro M."/>
            <person name="Sun H."/>
            <person name="Tritt A."/>
            <person name="Yoshinaga Y."/>
            <person name="Zwiers L.-H."/>
            <person name="Turgeon B."/>
            <person name="Goodwin S."/>
            <person name="Spatafora J."/>
            <person name="Crous P."/>
            <person name="Grigoriev I."/>
        </authorList>
    </citation>
    <scope>NUCLEOTIDE SEQUENCE</scope>
    <source>
        <strain evidence="14">CBS 115976</strain>
    </source>
</reference>
<dbReference type="FunFam" id="3.90.550.10:FF:000066">
    <property type="entry name" value="Translation initiation factor eIF-2B subunit epsilon"/>
    <property type="match status" value="1"/>
</dbReference>
<accession>A0A6A6UFG4</accession>
<dbReference type="SUPFAM" id="SSF48371">
    <property type="entry name" value="ARM repeat"/>
    <property type="match status" value="1"/>
</dbReference>
<keyword evidence="6" id="KW-0648">Protein biosynthesis</keyword>
<dbReference type="CDD" id="cd04197">
    <property type="entry name" value="eIF-2B_epsilon_N"/>
    <property type="match status" value="1"/>
</dbReference>
<dbReference type="CDD" id="cd05787">
    <property type="entry name" value="LbH_eIF2B_epsilon"/>
    <property type="match status" value="1"/>
</dbReference>
<dbReference type="GO" id="GO:0005829">
    <property type="term" value="C:cytosol"/>
    <property type="evidence" value="ECO:0007669"/>
    <property type="project" value="UniProtKB-SubCell"/>
</dbReference>
<keyword evidence="14" id="KW-0808">Transferase</keyword>
<dbReference type="Pfam" id="PF00483">
    <property type="entry name" value="NTP_transferase"/>
    <property type="match status" value="1"/>
</dbReference>
<evidence type="ECO:0000256" key="7">
    <source>
        <dbReference type="ARBA" id="ARBA00030179"/>
    </source>
</evidence>
<dbReference type="SUPFAM" id="SSF51161">
    <property type="entry name" value="Trimeric LpxA-like enzymes"/>
    <property type="match status" value="1"/>
</dbReference>
<dbReference type="OrthoDB" id="424572at2759"/>
<comment type="similarity">
    <text evidence="2">Belongs to the eIF-2B gamma/epsilon subunits family.</text>
</comment>
<gene>
    <name evidence="14" type="ORF">BT63DRAFT_371391</name>
</gene>
<keyword evidence="15" id="KW-1185">Reference proteome</keyword>
<dbReference type="GO" id="GO:0003743">
    <property type="term" value="F:translation initiation factor activity"/>
    <property type="evidence" value="ECO:0007669"/>
    <property type="project" value="UniProtKB-KW"/>
</dbReference>
<proteinExistence type="inferred from homology"/>
<keyword evidence="5" id="KW-0396">Initiation factor</keyword>
<dbReference type="Pfam" id="PF02020">
    <property type="entry name" value="W2"/>
    <property type="match status" value="1"/>
</dbReference>
<protein>
    <recommendedName>
        <fullName evidence="3">Mannose-1-phosphate guanyltransferase</fullName>
    </recommendedName>
    <alternativeName>
        <fullName evidence="8">GDP-mannose pyrophosphorylase</fullName>
    </alternativeName>
    <alternativeName>
        <fullName evidence="7">GTP-mannose-1-phosphate guanylyltransferase</fullName>
    </alternativeName>
    <alternativeName>
        <fullName evidence="9">Translation initiation factor eIF2B subunit epsilon</fullName>
    </alternativeName>
    <alternativeName>
        <fullName evidence="10">eIF2B GDP-GTP exchange factor subunit epsilon</fullName>
    </alternativeName>
</protein>
<evidence type="ECO:0000256" key="4">
    <source>
        <dbReference type="ARBA" id="ARBA00022490"/>
    </source>
</evidence>
<evidence type="ECO:0000256" key="12">
    <source>
        <dbReference type="SAM" id="MobiDB-lite"/>
    </source>
</evidence>
<sequence>MPAHSQKPEDEHDDPLQAVILTDCHENRFMPLTMQTPRCLLNLANIPLIDYTLHFLASAGVEHVYIVTSHFHEEVESHLETAGWNNDNSHFSRIECIRSQSESVGGVMRDLDQYGVLKNDFVVVYGDLISNLPLEEALSAHKKRREADKDAIMTMVLRESGTGSDSRREKAPVFVIDPKNDRCVHYEDMSPDKKEHFVSLDPDLLHDHQDMDIRADLIDCEVDIYTPDVLALWTDNFDFQTARQNFLYSVLKDYELNGKKIFTHVTTDYYAARARNLREYDTISKAIIERWVYPWTPDNNLCFGYNYQMTKGFRYKELDVRLARSCQIGPKTMIGNDTSAGEGTVIIGSVVGRRCIIGNNVTIENAYIWDDTVIRDGSHIKQAIVAKGCTIGKKCIIEPGALIATGVQVADNTTVKSSSRLTCIKRKRDDSGDFEPVTTDTKVVGVGGKGTEYSPDPDDEDEEDASLPHGLVYNLSHLTFSTESFSDPDDSFSDTSDIDPSQGRRNSTAGSIISLASDDDTSASERKSEIAFHNEAVAQLTDSLAKGDASDNMQLELTSLRMVTQASEHAMRRAIVASFMRHISSLVSDGTSIASAVTSTIKPHQALLNRNIFDKEKASKVDQVDLLLLLQSDLSKRLDGDAILLRVTHELVNLDVVEAEGIEQWWNDERSVASKEVTRLREKTRQLVDYLLRDSSEDEDDEDEDESD</sequence>
<comment type="subcellular location">
    <subcellularLocation>
        <location evidence="1">Cytoplasm</location>
        <location evidence="1">Cytosol</location>
    </subcellularLocation>
</comment>
<dbReference type="Pfam" id="PF25084">
    <property type="entry name" value="LbH_EIF2B"/>
    <property type="match status" value="1"/>
</dbReference>